<gene>
    <name evidence="2" type="ORF">WJX73_008532</name>
</gene>
<feature type="region of interest" description="Disordered" evidence="1">
    <location>
        <begin position="15"/>
        <end position="76"/>
    </location>
</feature>
<evidence type="ECO:0000313" key="2">
    <source>
        <dbReference type="EMBL" id="KAK9788578.1"/>
    </source>
</evidence>
<evidence type="ECO:0000256" key="1">
    <source>
        <dbReference type="SAM" id="MobiDB-lite"/>
    </source>
</evidence>
<keyword evidence="3" id="KW-1185">Reference proteome</keyword>
<protein>
    <submittedName>
        <fullName evidence="2">Uncharacterized protein</fullName>
    </submittedName>
</protein>
<evidence type="ECO:0000313" key="3">
    <source>
        <dbReference type="Proteomes" id="UP001465755"/>
    </source>
</evidence>
<organism evidence="2 3">
    <name type="scientific">Symbiochloris irregularis</name>
    <dbReference type="NCBI Taxonomy" id="706552"/>
    <lineage>
        <taxon>Eukaryota</taxon>
        <taxon>Viridiplantae</taxon>
        <taxon>Chlorophyta</taxon>
        <taxon>core chlorophytes</taxon>
        <taxon>Trebouxiophyceae</taxon>
        <taxon>Trebouxiales</taxon>
        <taxon>Trebouxiaceae</taxon>
        <taxon>Symbiochloris</taxon>
    </lineage>
</organism>
<accession>A0AAW1NQM7</accession>
<name>A0AAW1NQM7_9CHLO</name>
<dbReference type="Proteomes" id="UP001465755">
    <property type="component" value="Unassembled WGS sequence"/>
</dbReference>
<reference evidence="2 3" key="1">
    <citation type="journal article" date="2024" name="Nat. Commun.">
        <title>Phylogenomics reveals the evolutionary origins of lichenization in chlorophyte algae.</title>
        <authorList>
            <person name="Puginier C."/>
            <person name="Libourel C."/>
            <person name="Otte J."/>
            <person name="Skaloud P."/>
            <person name="Haon M."/>
            <person name="Grisel S."/>
            <person name="Petersen M."/>
            <person name="Berrin J.G."/>
            <person name="Delaux P.M."/>
            <person name="Dal Grande F."/>
            <person name="Keller J."/>
        </authorList>
    </citation>
    <scope>NUCLEOTIDE SEQUENCE [LARGE SCALE GENOMIC DNA]</scope>
    <source>
        <strain evidence="2 3">SAG 2036</strain>
    </source>
</reference>
<sequence>MRRWPCPELQPCMLSDIAEEGIQTGQRKGSEESSPGRHRPAASTADAASQKRLQLPADPAASITANDSSIWHSGSG</sequence>
<proteinExistence type="predicted"/>
<dbReference type="EMBL" id="JALJOQ010000224">
    <property type="protein sequence ID" value="KAK9788578.1"/>
    <property type="molecule type" value="Genomic_DNA"/>
</dbReference>
<feature type="compositionally biased region" description="Polar residues" evidence="1">
    <location>
        <begin position="63"/>
        <end position="76"/>
    </location>
</feature>
<comment type="caution">
    <text evidence="2">The sequence shown here is derived from an EMBL/GenBank/DDBJ whole genome shotgun (WGS) entry which is preliminary data.</text>
</comment>
<dbReference type="AlphaFoldDB" id="A0AAW1NQM7"/>